<reference evidence="2 3" key="1">
    <citation type="submission" date="2017-06" db="EMBL/GenBank/DDBJ databases">
        <authorList>
            <consortium name="Pathogen Informatics"/>
        </authorList>
    </citation>
    <scope>NUCLEOTIDE SEQUENCE [LARGE SCALE GENOMIC DNA]</scope>
    <source>
        <strain evidence="2 3">NCTC13490</strain>
    </source>
</reference>
<proteinExistence type="predicted"/>
<gene>
    <name evidence="1" type="ORF">EIH08_03410</name>
    <name evidence="2" type="ORF">SAMEA4412677_00969</name>
</gene>
<reference evidence="1" key="2">
    <citation type="submission" date="2018-11" db="EMBL/GenBank/DDBJ databases">
        <title>Proposal to divide the Flavobacteriaceae and reorganize its genera based on Amino Acid Identity values calculated from whole genome sequences.</title>
        <authorList>
            <person name="Nicholson A.C."/>
            <person name="Gulvik C.A."/>
            <person name="Whitney A.M."/>
            <person name="Humrighouse B.W."/>
            <person name="Bell M."/>
            <person name="Holmes B."/>
            <person name="Steigerwalt A."/>
            <person name="Villarma A."/>
            <person name="Sheth M."/>
            <person name="Batra D."/>
            <person name="Pryor J."/>
            <person name="Bernardet J.-F."/>
            <person name="Hugo C."/>
            <person name="Kampfer P."/>
            <person name="Newman J."/>
            <person name="Mcquiston J.R."/>
        </authorList>
    </citation>
    <scope>NUCLEOTIDE SEQUENCE</scope>
    <source>
        <strain evidence="1">H4753</strain>
    </source>
</reference>
<protein>
    <submittedName>
        <fullName evidence="2">Uncharacterized protein</fullName>
    </submittedName>
</protein>
<reference evidence="4" key="3">
    <citation type="submission" date="2018-11" db="EMBL/GenBank/DDBJ databases">
        <title>Proposal to divide the Flavobacteriaceae and reorganize its genera based on Amino Acid Identity values calculated from whole genome sequences.</title>
        <authorList>
            <person name="Nicholson A.C."/>
            <person name="Gulvik C.A."/>
            <person name="Whitney A.M."/>
            <person name="Humrighouse B.W."/>
            <person name="Bell M."/>
            <person name="Holmes B."/>
            <person name="Steigerwalt A.B."/>
            <person name="Villarma A."/>
            <person name="Sheth M."/>
            <person name="Batra D."/>
            <person name="Pryor J."/>
            <person name="Bernardet J.-F."/>
            <person name="Hugo C."/>
            <person name="Kampfer P."/>
            <person name="Newman J.D."/>
            <person name="McQuiston J.R."/>
        </authorList>
    </citation>
    <scope>NUCLEOTIDE SEQUENCE [LARGE SCALE GENOMIC DNA]</scope>
    <source>
        <strain evidence="4">H4753</strain>
    </source>
</reference>
<dbReference type="Proteomes" id="UP000215196">
    <property type="component" value="Chromosome 1"/>
</dbReference>
<evidence type="ECO:0000313" key="1">
    <source>
        <dbReference type="EMBL" id="AZI19894.1"/>
    </source>
</evidence>
<dbReference type="Proteomes" id="UP000282297">
    <property type="component" value="Chromosome"/>
</dbReference>
<dbReference type="AlphaFoldDB" id="A0A239X4T8"/>
<name>A0A239X4T8_9FLAO</name>
<organism evidence="2 3">
    <name type="scientific">Chryseobacterium taklimakanense</name>
    <dbReference type="NCBI Taxonomy" id="536441"/>
    <lineage>
        <taxon>Bacteria</taxon>
        <taxon>Pseudomonadati</taxon>
        <taxon>Bacteroidota</taxon>
        <taxon>Flavobacteriia</taxon>
        <taxon>Flavobacteriales</taxon>
        <taxon>Weeksellaceae</taxon>
        <taxon>Chryseobacterium group</taxon>
        <taxon>Chryseobacterium</taxon>
    </lineage>
</organism>
<dbReference type="PROSITE" id="PS51257">
    <property type="entry name" value="PROKAR_LIPOPROTEIN"/>
    <property type="match status" value="1"/>
</dbReference>
<dbReference type="RefSeq" id="WP_095070943.1">
    <property type="nucleotide sequence ID" value="NZ_CP034171.1"/>
</dbReference>
<evidence type="ECO:0000313" key="4">
    <source>
        <dbReference type="Proteomes" id="UP000282297"/>
    </source>
</evidence>
<sequence length="208" mass="24179">MKTAAYILILSLAACNKSAPKVEPRIDSATVEVTKETEKRAEIPADEAAASINQRLLSILKSKDYHAFSQYIHPQKGVRFSMYAYLHPENKIFSKEDFDRYINSNIKFTWGSRDGSGEPLVLSLKDYFEKWIFKRDFSNAEYHFNEFRGQGNSLNNIKEIYPTQNFTENYIPGTEKYGGMDWNSLRFVFEQYNGIYYLVAVINDEWTV</sequence>
<accession>A0A239X4T8</accession>
<dbReference type="EMBL" id="LT906465">
    <property type="protein sequence ID" value="SNV41715.1"/>
    <property type="molecule type" value="Genomic_DNA"/>
</dbReference>
<evidence type="ECO:0000313" key="3">
    <source>
        <dbReference type="Proteomes" id="UP000215196"/>
    </source>
</evidence>
<dbReference type="EMBL" id="CP034171">
    <property type="protein sequence ID" value="AZI19894.1"/>
    <property type="molecule type" value="Genomic_DNA"/>
</dbReference>
<dbReference type="KEGG" id="ctak:4412677_00969"/>
<evidence type="ECO:0000313" key="2">
    <source>
        <dbReference type="EMBL" id="SNV41715.1"/>
    </source>
</evidence>
<keyword evidence="3" id="KW-1185">Reference proteome</keyword>